<dbReference type="InterPro" id="IPR034154">
    <property type="entry name" value="TOPRIM_DnaG/twinkle"/>
</dbReference>
<dbReference type="Proteomes" id="UP000320231">
    <property type="component" value="Plasmid pBAA-803-A"/>
</dbReference>
<organism evidence="2 3">
    <name type="scientific">Vreelandella sulfidaeris</name>
    <dbReference type="NCBI Taxonomy" id="115553"/>
    <lineage>
        <taxon>Bacteria</taxon>
        <taxon>Pseudomonadati</taxon>
        <taxon>Pseudomonadota</taxon>
        <taxon>Gammaproteobacteria</taxon>
        <taxon>Oceanospirillales</taxon>
        <taxon>Halomonadaceae</taxon>
        <taxon>Vreelandella</taxon>
    </lineage>
</organism>
<protein>
    <recommendedName>
        <fullName evidence="1">Toprim domain-containing protein</fullName>
    </recommendedName>
</protein>
<feature type="domain" description="Toprim" evidence="1">
    <location>
        <begin position="22"/>
        <end position="122"/>
    </location>
</feature>
<dbReference type="InterPro" id="IPR006171">
    <property type="entry name" value="TOPRIM_dom"/>
</dbReference>
<accession>A0A455UJ70</accession>
<evidence type="ECO:0000313" key="3">
    <source>
        <dbReference type="Proteomes" id="UP000320231"/>
    </source>
</evidence>
<name>A0A455UJ70_9GAMM</name>
<dbReference type="KEGG" id="hsr:HSBAA_PA_0460"/>
<keyword evidence="2" id="KW-0614">Plasmid</keyword>
<dbReference type="CDD" id="cd01029">
    <property type="entry name" value="TOPRIM_primases"/>
    <property type="match status" value="1"/>
</dbReference>
<evidence type="ECO:0000259" key="1">
    <source>
        <dbReference type="Pfam" id="PF13362"/>
    </source>
</evidence>
<sequence length="150" mass="15708">MVKDGDVHGGAIRLGTATAGVIGVAEGIETSLAIRAATGMPVWPVLSASLMRSFEPPEGVTEVVIWADRDLPDRKGRKAGQDAAEVLQARLLEGIRASIKIPDASSSTDVSVDWADVYTSSGLTGFPARAKLLNPSNPSDIHCQEGFHSA</sequence>
<proteinExistence type="predicted"/>
<dbReference type="EMBL" id="AP019515">
    <property type="protein sequence ID" value="BBI65443.1"/>
    <property type="molecule type" value="Genomic_DNA"/>
</dbReference>
<evidence type="ECO:0000313" key="2">
    <source>
        <dbReference type="EMBL" id="BBI65443.1"/>
    </source>
</evidence>
<gene>
    <name evidence="2" type="ORF">HSBAA_PA_0460</name>
</gene>
<reference evidence="2 3" key="1">
    <citation type="journal article" date="2019" name="Microbiol. Resour. Announc.">
        <title>Complete Genome Sequence of Halomonas sulfidaeris Strain Esulfide1 Isolated from a Metal Sulfide Rock at a Depth of 2,200 Meters, Obtained Using Nanopore Sequencing.</title>
        <authorList>
            <person name="Saito M."/>
            <person name="Nishigata A."/>
            <person name="Galipon J."/>
            <person name="Arakawa K."/>
        </authorList>
    </citation>
    <scope>NUCLEOTIDE SEQUENCE [LARGE SCALE GENOMIC DNA]</scope>
    <source>
        <strain evidence="2 3">ATCC BAA-803</strain>
        <plasmid evidence="3">pbaa-803-a dna</plasmid>
    </source>
</reference>
<dbReference type="Pfam" id="PF13362">
    <property type="entry name" value="Toprim_3"/>
    <property type="match status" value="1"/>
</dbReference>
<dbReference type="AlphaFoldDB" id="A0A455UJ70"/>
<geneLocation type="plasmid" evidence="3">
    <name>pbaa-803-a dna</name>
</geneLocation>